<dbReference type="PANTHER" id="PTHR36845:SF1">
    <property type="entry name" value="HYDROLASE, PUTATIVE (AFU_ORTHOLOGUE AFUA_7G05090)-RELATED"/>
    <property type="match status" value="1"/>
</dbReference>
<dbReference type="AlphaFoldDB" id="A0A8H7HGP7"/>
<dbReference type="GO" id="GO:0052757">
    <property type="term" value="F:chondroitin hydrolase activity"/>
    <property type="evidence" value="ECO:0007669"/>
    <property type="project" value="TreeGrafter"/>
</dbReference>
<evidence type="ECO:0000313" key="5">
    <source>
        <dbReference type="Proteomes" id="UP000650582"/>
    </source>
</evidence>
<dbReference type="InterPro" id="IPR052369">
    <property type="entry name" value="UG_Glycosaminoglycan_Hydrolase"/>
</dbReference>
<comment type="caution">
    <text evidence="4">The sequence shown here is derived from an EMBL/GenBank/DDBJ whole genome shotgun (WGS) entry which is preliminary data.</text>
</comment>
<feature type="chain" id="PRO_5034302760" evidence="3">
    <location>
        <begin position="20"/>
        <end position="401"/>
    </location>
</feature>
<dbReference type="Proteomes" id="UP000650582">
    <property type="component" value="Unassembled WGS sequence"/>
</dbReference>
<dbReference type="InterPro" id="IPR012341">
    <property type="entry name" value="6hp_glycosidase-like_sf"/>
</dbReference>
<dbReference type="SUPFAM" id="SSF48208">
    <property type="entry name" value="Six-hairpin glycosidases"/>
    <property type="match status" value="1"/>
</dbReference>
<feature type="signal peptide" evidence="3">
    <location>
        <begin position="1"/>
        <end position="19"/>
    </location>
</feature>
<proteinExistence type="inferred from homology"/>
<dbReference type="EMBL" id="JACYCC010000021">
    <property type="protein sequence ID" value="KAF8685671.1"/>
    <property type="molecule type" value="Genomic_DNA"/>
</dbReference>
<dbReference type="InterPro" id="IPR008928">
    <property type="entry name" value="6-hairpin_glycosidase_sf"/>
</dbReference>
<evidence type="ECO:0000256" key="2">
    <source>
        <dbReference type="ARBA" id="ARBA00038358"/>
    </source>
</evidence>
<protein>
    <submittedName>
        <fullName evidence="4">Glycosyl Hydrolase Family 88</fullName>
    </submittedName>
</protein>
<evidence type="ECO:0000313" key="4">
    <source>
        <dbReference type="EMBL" id="KAF8685671.1"/>
    </source>
</evidence>
<keyword evidence="1 4" id="KW-0378">Hydrolase</keyword>
<comment type="similarity">
    <text evidence="2">Belongs to the glycosyl hydrolase 88 family.</text>
</comment>
<reference evidence="4" key="1">
    <citation type="submission" date="2020-09" db="EMBL/GenBank/DDBJ databases">
        <title>Comparative genome analyses of four rice-infecting Rhizoctonia solani isolates reveal extensive enrichment of homogalacturonan modification genes.</title>
        <authorList>
            <person name="Lee D.-Y."/>
            <person name="Jeon J."/>
            <person name="Kim K.-T."/>
            <person name="Cheong K."/>
            <person name="Song H."/>
            <person name="Choi G."/>
            <person name="Ko J."/>
            <person name="Opiyo S.O."/>
            <person name="Zuo S."/>
            <person name="Madhav S."/>
            <person name="Lee Y.-H."/>
            <person name="Wang G.-L."/>
        </authorList>
    </citation>
    <scope>NUCLEOTIDE SEQUENCE</scope>
    <source>
        <strain evidence="4">AG1-IA YN-7</strain>
    </source>
</reference>
<accession>A0A8H7HGP7</accession>
<keyword evidence="3" id="KW-0732">Signal</keyword>
<dbReference type="Gene3D" id="1.50.10.10">
    <property type="match status" value="1"/>
</dbReference>
<evidence type="ECO:0000256" key="3">
    <source>
        <dbReference type="SAM" id="SignalP"/>
    </source>
</evidence>
<organism evidence="4 5">
    <name type="scientific">Rhizoctonia solani</name>
    <dbReference type="NCBI Taxonomy" id="456999"/>
    <lineage>
        <taxon>Eukaryota</taxon>
        <taxon>Fungi</taxon>
        <taxon>Dikarya</taxon>
        <taxon>Basidiomycota</taxon>
        <taxon>Agaricomycotina</taxon>
        <taxon>Agaricomycetes</taxon>
        <taxon>Cantharellales</taxon>
        <taxon>Ceratobasidiaceae</taxon>
        <taxon>Rhizoctonia</taxon>
    </lineage>
</organism>
<name>A0A8H7HGP7_9AGAM</name>
<gene>
    <name evidence="4" type="ORF">RHS04_00745</name>
</gene>
<evidence type="ECO:0000256" key="1">
    <source>
        <dbReference type="ARBA" id="ARBA00022801"/>
    </source>
</evidence>
<sequence>MMWSLSLLSSVLFLHRSLALAPTYSDSIFSPYIVEKYDRIGAAYKAASYPHLTTSNGSWIWQEADRWTSGFLPGSFYLLEERKGLCPNNEALNSVDWLTYGRHWSNGLIPLQGGNAQEHDQGFLAIPYLEELKINPTNVSAIAGVKNFAVLLANRYNGIVGCTRSWDSDGPEFHVIVDNMMNLERMQLLFKAADLSGNQTLIDMAISHANKTIANHVRPDGSSYQVVVYNENTGAIIRYYTNQGYAEDSTWTRGQAWGIYGFAKMFNLTNQPHYLDAARRMAKVFLSRLPSDGIPPYDFDAPTPNRPADTSAATIAAEGLFILAEAEAYSGNVTGEDYYKEQGVKLLVHNFKFALQPTWDSILSNGTSNARRNNTNTGLVYGDYYAIQAGNTMLKLGLASC</sequence>
<dbReference type="GO" id="GO:0000272">
    <property type="term" value="P:polysaccharide catabolic process"/>
    <property type="evidence" value="ECO:0007669"/>
    <property type="project" value="TreeGrafter"/>
</dbReference>
<dbReference type="PANTHER" id="PTHR36845">
    <property type="entry name" value="HYDROLASE, PUTATIVE (AFU_ORTHOLOGUE AFUA_7G05090)-RELATED"/>
    <property type="match status" value="1"/>
</dbReference>